<evidence type="ECO:0000259" key="2">
    <source>
        <dbReference type="Pfam" id="PF00248"/>
    </source>
</evidence>
<dbReference type="EMBL" id="CP034235">
    <property type="protein sequence ID" value="QGQ95959.1"/>
    <property type="molecule type" value="Genomic_DNA"/>
</dbReference>
<dbReference type="InterPro" id="IPR023210">
    <property type="entry name" value="NADP_OxRdtase_dom"/>
</dbReference>
<dbReference type="SUPFAM" id="SSF51430">
    <property type="entry name" value="NAD(P)-linked oxidoreductase"/>
    <property type="match status" value="1"/>
</dbReference>
<feature type="domain" description="NADP-dependent oxidoreductase" evidence="2">
    <location>
        <begin position="16"/>
        <end position="309"/>
    </location>
</feature>
<proteinExistence type="predicted"/>
<dbReference type="PANTHER" id="PTHR43364">
    <property type="entry name" value="NADH-SPECIFIC METHYLGLYOXAL REDUCTASE-RELATED"/>
    <property type="match status" value="1"/>
</dbReference>
<evidence type="ECO:0000256" key="1">
    <source>
        <dbReference type="ARBA" id="ARBA00023002"/>
    </source>
</evidence>
<reference evidence="4" key="1">
    <citation type="submission" date="2018-11" db="EMBL/GenBank/DDBJ databases">
        <title>Complete genome sequence of Paenibacillus sp. ML311-T8.</title>
        <authorList>
            <person name="Nam Y.-D."/>
            <person name="Kang J."/>
            <person name="Chung W.-H."/>
            <person name="Park Y.S."/>
        </authorList>
    </citation>
    <scope>NUCLEOTIDE SEQUENCE [LARGE SCALE GENOMIC DNA]</scope>
    <source>
        <strain evidence="4">ML311-T8</strain>
    </source>
</reference>
<gene>
    <name evidence="3" type="ORF">EHS13_14290</name>
</gene>
<dbReference type="InterPro" id="IPR036812">
    <property type="entry name" value="NAD(P)_OxRdtase_dom_sf"/>
</dbReference>
<dbReference type="Pfam" id="PF00248">
    <property type="entry name" value="Aldo_ket_red"/>
    <property type="match status" value="1"/>
</dbReference>
<dbReference type="Gene3D" id="3.20.20.100">
    <property type="entry name" value="NADP-dependent oxidoreductase domain"/>
    <property type="match status" value="1"/>
</dbReference>
<dbReference type="InterPro" id="IPR050523">
    <property type="entry name" value="AKR_Detox_Biosynth"/>
</dbReference>
<name>A0A6B8RIS1_9BACL</name>
<dbReference type="PANTHER" id="PTHR43364:SF4">
    <property type="entry name" value="NAD(P)-LINKED OXIDOREDUCTASE SUPERFAMILY PROTEIN"/>
    <property type="match status" value="1"/>
</dbReference>
<dbReference type="GO" id="GO:0005829">
    <property type="term" value="C:cytosol"/>
    <property type="evidence" value="ECO:0007669"/>
    <property type="project" value="TreeGrafter"/>
</dbReference>
<sequence>MEYKLLGKSGLRVSDIALGTMTFGDSWGWGADKTESRKIFDTYVEAGGNLIDTANQYTGGESEEFLGEFIASEREKLVIATKYSLTMNPKDPNGGGNHRKNLVQSLDASLKRLKTDYIDMYWLHAWDFMTPVEEVMRALDDQVRAGKILYIGISDTPAWIVAKANTMAELRGWTPFTGLQVSYSLVQREAERELIPMAKALDIGVTAWAPLGGGILSGKYKGGRPQDSKRVDFIGESLSERNRSILETVESIAQEIGRAPAQIALNWIRQQDGTPIPIIGARTEKQIKDNLNCLTFELTPEQMDLLAKASSISLGFPHDFLELDQFQHALHGQFAGKIAKRN</sequence>
<evidence type="ECO:0000313" key="4">
    <source>
        <dbReference type="Proteomes" id="UP000426246"/>
    </source>
</evidence>
<protein>
    <submittedName>
        <fullName evidence="3">Aldo/keto reductase</fullName>
    </submittedName>
</protein>
<dbReference type="OrthoDB" id="9773828at2"/>
<dbReference type="FunFam" id="3.20.20.100:FF:000004">
    <property type="entry name" value="Oxidoreductase, aldo/keto reductase"/>
    <property type="match status" value="1"/>
</dbReference>
<evidence type="ECO:0000313" key="3">
    <source>
        <dbReference type="EMBL" id="QGQ95959.1"/>
    </source>
</evidence>
<keyword evidence="4" id="KW-1185">Reference proteome</keyword>
<dbReference type="AlphaFoldDB" id="A0A6B8RIS1"/>
<organism evidence="3 4">
    <name type="scientific">Paenibacillus psychroresistens</name>
    <dbReference type="NCBI Taxonomy" id="1778678"/>
    <lineage>
        <taxon>Bacteria</taxon>
        <taxon>Bacillati</taxon>
        <taxon>Bacillota</taxon>
        <taxon>Bacilli</taxon>
        <taxon>Bacillales</taxon>
        <taxon>Paenibacillaceae</taxon>
        <taxon>Paenibacillus</taxon>
    </lineage>
</organism>
<dbReference type="KEGG" id="ppsc:EHS13_14290"/>
<dbReference type="GO" id="GO:0016491">
    <property type="term" value="F:oxidoreductase activity"/>
    <property type="evidence" value="ECO:0007669"/>
    <property type="project" value="UniProtKB-KW"/>
</dbReference>
<dbReference type="CDD" id="cd19080">
    <property type="entry name" value="AKR_AKR9A_9B"/>
    <property type="match status" value="1"/>
</dbReference>
<dbReference type="RefSeq" id="WP_155700995.1">
    <property type="nucleotide sequence ID" value="NZ_CP034235.1"/>
</dbReference>
<keyword evidence="1" id="KW-0560">Oxidoreductase</keyword>
<dbReference type="Proteomes" id="UP000426246">
    <property type="component" value="Chromosome"/>
</dbReference>
<accession>A0A6B8RIS1</accession>